<evidence type="ECO:0000256" key="2">
    <source>
        <dbReference type="SAM" id="MobiDB-lite"/>
    </source>
</evidence>
<dbReference type="RefSeq" id="WP_036064015.1">
    <property type="nucleotide sequence ID" value="NZ_AODM01000044.1"/>
</dbReference>
<dbReference type="Gene3D" id="2.60.40.1240">
    <property type="match status" value="1"/>
</dbReference>
<dbReference type="AlphaFoldDB" id="W7DWG2"/>
<name>W7DWG2_9LIST</name>
<dbReference type="Pfam" id="PF11611">
    <property type="entry name" value="DUF4352"/>
    <property type="match status" value="1"/>
</dbReference>
<gene>
    <name evidence="4" type="ORF">MCOL2_13564</name>
</gene>
<comment type="caution">
    <text evidence="4">The sequence shown here is derived from an EMBL/GenBank/DDBJ whole genome shotgun (WGS) entry which is preliminary data.</text>
</comment>
<accession>W7DWG2</accession>
<reference evidence="4 5" key="1">
    <citation type="submission" date="2012-12" db="EMBL/GenBank/DDBJ databases">
        <title>Novel taxa of Listeriaceae from agricultural environments in the United States.</title>
        <authorList>
            <person name="den Bakker H.C."/>
            <person name="Allred A."/>
            <person name="Warchocki S."/>
            <person name="Wright E.M."/>
            <person name="Burrell A."/>
            <person name="Nightingale K.K."/>
            <person name="Kephart D."/>
            <person name="Wiedmann M."/>
        </authorList>
    </citation>
    <scope>NUCLEOTIDE SEQUENCE [LARGE SCALE GENOMIC DNA]</scope>
    <source>
        <strain evidence="4 5">FSL S10-1203</strain>
    </source>
</reference>
<dbReference type="InterPro" id="IPR029050">
    <property type="entry name" value="Immunoprotect_excell_Ig-like"/>
</dbReference>
<feature type="compositionally biased region" description="Basic and acidic residues" evidence="2">
    <location>
        <begin position="16"/>
        <end position="29"/>
    </location>
</feature>
<dbReference type="InterPro" id="IPR029051">
    <property type="entry name" value="DUF4352"/>
</dbReference>
<organism evidence="4 5">
    <name type="scientific">Listeria fleischmannii FSL S10-1203</name>
    <dbReference type="NCBI Taxonomy" id="1265822"/>
    <lineage>
        <taxon>Bacteria</taxon>
        <taxon>Bacillati</taxon>
        <taxon>Bacillota</taxon>
        <taxon>Bacilli</taxon>
        <taxon>Bacillales</taxon>
        <taxon>Listeriaceae</taxon>
        <taxon>Listeria</taxon>
    </lineage>
</organism>
<protein>
    <recommendedName>
        <fullName evidence="3">DUF4352 domain-containing protein</fullName>
    </recommendedName>
</protein>
<evidence type="ECO:0000259" key="3">
    <source>
        <dbReference type="Pfam" id="PF11611"/>
    </source>
</evidence>
<evidence type="ECO:0000313" key="5">
    <source>
        <dbReference type="Proteomes" id="UP000019241"/>
    </source>
</evidence>
<dbReference type="Proteomes" id="UP000019241">
    <property type="component" value="Unassembled WGS sequence"/>
</dbReference>
<evidence type="ECO:0000313" key="4">
    <source>
        <dbReference type="EMBL" id="EUJ52457.1"/>
    </source>
</evidence>
<feature type="region of interest" description="Disordered" evidence="2">
    <location>
        <begin position="1"/>
        <end position="29"/>
    </location>
</feature>
<proteinExistence type="predicted"/>
<keyword evidence="1" id="KW-0732">Signal</keyword>
<dbReference type="EMBL" id="AODM01000044">
    <property type="protein sequence ID" value="EUJ52457.1"/>
    <property type="molecule type" value="Genomic_DNA"/>
</dbReference>
<feature type="domain" description="DUF4352" evidence="3">
    <location>
        <begin position="47"/>
        <end position="132"/>
    </location>
</feature>
<sequence length="145" mass="16039">MASVSLLVGCSQASTEKQESKKETTKYEKPEVAKYEKQDANNFFLNVEKVESAKSKGDKTKVIVTMSMKNNSSETQDIGAIDFEMKAGDKTYDVDPNSIAFGQPVKAGETLKGDVTFVVPDSVKEAKVMYKPQKESLAEWTIKIQ</sequence>
<dbReference type="PATRIC" id="fig|1265822.4.peg.2759"/>
<evidence type="ECO:0000256" key="1">
    <source>
        <dbReference type="ARBA" id="ARBA00022729"/>
    </source>
</evidence>